<evidence type="ECO:0000256" key="1">
    <source>
        <dbReference type="SAM" id="MobiDB-lite"/>
    </source>
</evidence>
<feature type="non-terminal residue" evidence="2">
    <location>
        <position position="80"/>
    </location>
</feature>
<protein>
    <submittedName>
        <fullName evidence="2">Uncharacterized protein</fullName>
    </submittedName>
</protein>
<sequence>MAFAAVPGMLTCMDEQDAGTARTAVLPSHPGWEEVRAVHAELLELAERVADHEVRDRLRAASRRLAAAGTPPPRRPHRPR</sequence>
<evidence type="ECO:0000313" key="2">
    <source>
        <dbReference type="EMBL" id="RFU43090.1"/>
    </source>
</evidence>
<evidence type="ECO:0000313" key="3">
    <source>
        <dbReference type="Proteomes" id="UP000261811"/>
    </source>
</evidence>
<organism evidence="2 3">
    <name type="scientific">Actinomadura logoneensis</name>
    <dbReference type="NCBI Taxonomy" id="2293572"/>
    <lineage>
        <taxon>Bacteria</taxon>
        <taxon>Bacillati</taxon>
        <taxon>Actinomycetota</taxon>
        <taxon>Actinomycetes</taxon>
        <taxon>Streptosporangiales</taxon>
        <taxon>Thermomonosporaceae</taxon>
        <taxon>Actinomadura</taxon>
    </lineage>
</organism>
<comment type="caution">
    <text evidence="2">The sequence shown here is derived from an EMBL/GenBank/DDBJ whole genome shotgun (WGS) entry which is preliminary data.</text>
</comment>
<dbReference type="Proteomes" id="UP000261811">
    <property type="component" value="Unassembled WGS sequence"/>
</dbReference>
<accession>A0A372JT15</accession>
<reference evidence="2 3" key="1">
    <citation type="submission" date="2018-08" db="EMBL/GenBank/DDBJ databases">
        <title>Actinomadura jelena sp. nov., a novel Actinomycete isolated from soil in Chad.</title>
        <authorList>
            <person name="Shi L."/>
        </authorList>
    </citation>
    <scope>NUCLEOTIDE SEQUENCE [LARGE SCALE GENOMIC DNA]</scope>
    <source>
        <strain evidence="2 3">NEAU-G17</strain>
    </source>
</reference>
<dbReference type="AlphaFoldDB" id="A0A372JT15"/>
<keyword evidence="3" id="KW-1185">Reference proteome</keyword>
<name>A0A372JT15_9ACTN</name>
<feature type="region of interest" description="Disordered" evidence="1">
    <location>
        <begin position="60"/>
        <end position="80"/>
    </location>
</feature>
<proteinExistence type="predicted"/>
<gene>
    <name evidence="2" type="ORF">DZF91_03085</name>
</gene>
<dbReference type="EMBL" id="QURH01000060">
    <property type="protein sequence ID" value="RFU43090.1"/>
    <property type="molecule type" value="Genomic_DNA"/>
</dbReference>